<organism evidence="1 2">
    <name type="scientific">Panagrolaimus sp. ES5</name>
    <dbReference type="NCBI Taxonomy" id="591445"/>
    <lineage>
        <taxon>Eukaryota</taxon>
        <taxon>Metazoa</taxon>
        <taxon>Ecdysozoa</taxon>
        <taxon>Nematoda</taxon>
        <taxon>Chromadorea</taxon>
        <taxon>Rhabditida</taxon>
        <taxon>Tylenchina</taxon>
        <taxon>Panagrolaimomorpha</taxon>
        <taxon>Panagrolaimoidea</taxon>
        <taxon>Panagrolaimidae</taxon>
        <taxon>Panagrolaimus</taxon>
    </lineage>
</organism>
<reference evidence="2" key="1">
    <citation type="submission" date="2022-11" db="UniProtKB">
        <authorList>
            <consortium name="WormBaseParasite"/>
        </authorList>
    </citation>
    <scope>IDENTIFICATION</scope>
</reference>
<evidence type="ECO:0000313" key="1">
    <source>
        <dbReference type="Proteomes" id="UP000887579"/>
    </source>
</evidence>
<sequence length="107" mass="12162">MKHSKIHCSKTLFKVTVEYKNISITVWDVGGRGVLQRSNQCLIFVVDSSERGHIGGAREELIRMLSDDELRDAVLLIFANKKDLPNAMNAVEVTDKIGLHTLRNRNW</sequence>
<protein>
    <submittedName>
        <fullName evidence="2">ADP-ribosylation factor</fullName>
    </submittedName>
</protein>
<name>A0AC34GGQ6_9BILA</name>
<dbReference type="Proteomes" id="UP000887579">
    <property type="component" value="Unplaced"/>
</dbReference>
<dbReference type="WBParaSite" id="ES5_v2.g28704.t1">
    <property type="protein sequence ID" value="ES5_v2.g28704.t1"/>
    <property type="gene ID" value="ES5_v2.g28704"/>
</dbReference>
<proteinExistence type="predicted"/>
<accession>A0AC34GGQ6</accession>
<evidence type="ECO:0000313" key="2">
    <source>
        <dbReference type="WBParaSite" id="ES5_v2.g28704.t1"/>
    </source>
</evidence>